<proteinExistence type="predicted"/>
<evidence type="ECO:0000313" key="2">
    <source>
        <dbReference type="Proteomes" id="UP000308267"/>
    </source>
</evidence>
<dbReference type="AlphaFoldDB" id="A0A4S2LVF5"/>
<reference evidence="1 2" key="1">
    <citation type="journal article" date="2019" name="BMC Genomics">
        <title>New insights from Opisthorchis felineus genome: update on genomics of the epidemiologically important liver flukes.</title>
        <authorList>
            <person name="Ershov N.I."/>
            <person name="Mordvinov V.A."/>
            <person name="Prokhortchouk E.B."/>
            <person name="Pakharukova M.Y."/>
            <person name="Gunbin K.V."/>
            <person name="Ustyantsev K."/>
            <person name="Genaev M.A."/>
            <person name="Blinov A.G."/>
            <person name="Mazur A."/>
            <person name="Boulygina E."/>
            <person name="Tsygankova S."/>
            <person name="Khrameeva E."/>
            <person name="Chekanov N."/>
            <person name="Fan G."/>
            <person name="Xiao A."/>
            <person name="Zhang H."/>
            <person name="Xu X."/>
            <person name="Yang H."/>
            <person name="Solovyev V."/>
            <person name="Lee S.M."/>
            <person name="Liu X."/>
            <person name="Afonnikov D.A."/>
            <person name="Skryabin K.G."/>
        </authorList>
    </citation>
    <scope>NUCLEOTIDE SEQUENCE [LARGE SCALE GENOMIC DNA]</scope>
    <source>
        <strain evidence="1">AK-0245</strain>
        <tissue evidence="1">Whole organism</tissue>
    </source>
</reference>
<sequence>MTILKLDVGALAETRLHAFLECHPIFGRRVRCAFKPVLLSGASTNERSIFTSSCLSLPRAERWLSLMGLGSFCVDAPAFWQQLMFEYNPFDLPVVFLIR</sequence>
<dbReference type="Proteomes" id="UP000308267">
    <property type="component" value="Unassembled WGS sequence"/>
</dbReference>
<protein>
    <submittedName>
        <fullName evidence="1">Uncharacterized protein</fullName>
    </submittedName>
</protein>
<comment type="caution">
    <text evidence="1">The sequence shown here is derived from an EMBL/GenBank/DDBJ whole genome shotgun (WGS) entry which is preliminary data.</text>
</comment>
<keyword evidence="2" id="KW-1185">Reference proteome</keyword>
<name>A0A4S2LVF5_OPIFE</name>
<gene>
    <name evidence="1" type="ORF">CRM22_005805</name>
</gene>
<dbReference type="EMBL" id="SJOL01006484">
    <property type="protein sequence ID" value="TGZ65589.1"/>
    <property type="molecule type" value="Genomic_DNA"/>
</dbReference>
<accession>A0A4S2LVF5</accession>
<evidence type="ECO:0000313" key="1">
    <source>
        <dbReference type="EMBL" id="TGZ65589.1"/>
    </source>
</evidence>
<organism evidence="1 2">
    <name type="scientific">Opisthorchis felineus</name>
    <dbReference type="NCBI Taxonomy" id="147828"/>
    <lineage>
        <taxon>Eukaryota</taxon>
        <taxon>Metazoa</taxon>
        <taxon>Spiralia</taxon>
        <taxon>Lophotrochozoa</taxon>
        <taxon>Platyhelminthes</taxon>
        <taxon>Trematoda</taxon>
        <taxon>Digenea</taxon>
        <taxon>Opisthorchiida</taxon>
        <taxon>Opisthorchiata</taxon>
        <taxon>Opisthorchiidae</taxon>
        <taxon>Opisthorchis</taxon>
    </lineage>
</organism>